<name>A0A4R0RSY5_9APHY</name>
<dbReference type="AlphaFoldDB" id="A0A4R0RSY5"/>
<dbReference type="InterPro" id="IPR016461">
    <property type="entry name" value="COMT-like"/>
</dbReference>
<dbReference type="SUPFAM" id="SSF53335">
    <property type="entry name" value="S-adenosyl-L-methionine-dependent methyltransferases"/>
    <property type="match status" value="1"/>
</dbReference>
<keyword evidence="3" id="KW-0949">S-adenosyl-L-methionine</keyword>
<keyword evidence="2" id="KW-0808">Transferase</keyword>
<dbReference type="PANTHER" id="PTHR43712">
    <property type="entry name" value="PUTATIVE (AFU_ORTHOLOGUE AFUA_4G14580)-RELATED"/>
    <property type="match status" value="1"/>
</dbReference>
<proteinExistence type="predicted"/>
<feature type="domain" description="O-methyltransferase C-terminal" evidence="4">
    <location>
        <begin position="213"/>
        <end position="388"/>
    </location>
</feature>
<protein>
    <recommendedName>
        <fullName evidence="4">O-methyltransferase C-terminal domain-containing protein</fullName>
    </recommendedName>
</protein>
<comment type="caution">
    <text evidence="5">The sequence shown here is derived from an EMBL/GenBank/DDBJ whole genome shotgun (WGS) entry which is preliminary data.</text>
</comment>
<evidence type="ECO:0000256" key="2">
    <source>
        <dbReference type="ARBA" id="ARBA00022679"/>
    </source>
</evidence>
<sequence length="469" mass="51293">MEDLRTLGKLITDSIQLIDDSCTRRGVTFPKLEDPTTGLNDSAYDDLEVKQAVTNIVAAAAHITAIVRLPSDTLQSHGLKNHVSSAMGVLVRGHIVEILKPYGREGLHIDEIARQSDIDKNKLARILRLLATEHILTEVKSDVFALNRVSVTIDTGKSIDEIRAKPDEKYIGSSGTAAILDHITHHSQKSSAYISETLLDPKTAHSTEAGATPFNRSFQTDLTFWEWLELPENKHELRLFSMAMRGASKLFPSDAILKGFDFDTLPSGSVVVDVAGGVGSQTMILARAHPQLKYVIQDRAALAGEMQEFWKAEYADGLTGGKVSFQAIDIFSEQPIKDASVFFMRMILHDWSDTKCITILKHLRAAAQPSTKLLILEVLLAYAVPSASSDAKGLEAATTPPAPLLLNAGHGGVLPHFYDLTMMIGMNGAQERTLDHFNALLAASGWKIESVHKQPYYVNGHSQIVAVPV</sequence>
<evidence type="ECO:0000313" key="6">
    <source>
        <dbReference type="Proteomes" id="UP000292702"/>
    </source>
</evidence>
<dbReference type="Proteomes" id="UP000292702">
    <property type="component" value="Unassembled WGS sequence"/>
</dbReference>
<evidence type="ECO:0000259" key="4">
    <source>
        <dbReference type="Pfam" id="PF00891"/>
    </source>
</evidence>
<dbReference type="PANTHER" id="PTHR43712:SF2">
    <property type="entry name" value="O-METHYLTRANSFERASE CICE"/>
    <property type="match status" value="1"/>
</dbReference>
<dbReference type="GO" id="GO:0032259">
    <property type="term" value="P:methylation"/>
    <property type="evidence" value="ECO:0007669"/>
    <property type="project" value="UniProtKB-KW"/>
</dbReference>
<organism evidence="5 6">
    <name type="scientific">Steccherinum ochraceum</name>
    <dbReference type="NCBI Taxonomy" id="92696"/>
    <lineage>
        <taxon>Eukaryota</taxon>
        <taxon>Fungi</taxon>
        <taxon>Dikarya</taxon>
        <taxon>Basidiomycota</taxon>
        <taxon>Agaricomycotina</taxon>
        <taxon>Agaricomycetes</taxon>
        <taxon>Polyporales</taxon>
        <taxon>Steccherinaceae</taxon>
        <taxon>Steccherinum</taxon>
    </lineage>
</organism>
<dbReference type="PROSITE" id="PS51683">
    <property type="entry name" value="SAM_OMT_II"/>
    <property type="match status" value="1"/>
</dbReference>
<evidence type="ECO:0000256" key="1">
    <source>
        <dbReference type="ARBA" id="ARBA00022603"/>
    </source>
</evidence>
<dbReference type="Gene3D" id="1.10.10.10">
    <property type="entry name" value="Winged helix-like DNA-binding domain superfamily/Winged helix DNA-binding domain"/>
    <property type="match status" value="1"/>
</dbReference>
<gene>
    <name evidence="5" type="ORF">EIP91_000504</name>
</gene>
<dbReference type="SUPFAM" id="SSF46785">
    <property type="entry name" value="Winged helix' DNA-binding domain"/>
    <property type="match status" value="1"/>
</dbReference>
<dbReference type="EMBL" id="RWJN01000011">
    <property type="protein sequence ID" value="TCD71006.1"/>
    <property type="molecule type" value="Genomic_DNA"/>
</dbReference>
<dbReference type="InterPro" id="IPR001077">
    <property type="entry name" value="COMT_C"/>
</dbReference>
<dbReference type="InterPro" id="IPR036388">
    <property type="entry name" value="WH-like_DNA-bd_sf"/>
</dbReference>
<evidence type="ECO:0000313" key="5">
    <source>
        <dbReference type="EMBL" id="TCD71006.1"/>
    </source>
</evidence>
<keyword evidence="1" id="KW-0489">Methyltransferase</keyword>
<dbReference type="Gene3D" id="3.40.50.150">
    <property type="entry name" value="Vaccinia Virus protein VP39"/>
    <property type="match status" value="1"/>
</dbReference>
<keyword evidence="6" id="KW-1185">Reference proteome</keyword>
<accession>A0A4R0RSY5</accession>
<dbReference type="OrthoDB" id="2410195at2759"/>
<dbReference type="GO" id="GO:0008171">
    <property type="term" value="F:O-methyltransferase activity"/>
    <property type="evidence" value="ECO:0007669"/>
    <property type="project" value="InterPro"/>
</dbReference>
<dbReference type="InterPro" id="IPR036390">
    <property type="entry name" value="WH_DNA-bd_sf"/>
</dbReference>
<dbReference type="InterPro" id="IPR029063">
    <property type="entry name" value="SAM-dependent_MTases_sf"/>
</dbReference>
<dbReference type="Pfam" id="PF00891">
    <property type="entry name" value="Methyltransf_2"/>
    <property type="match status" value="1"/>
</dbReference>
<reference evidence="5 6" key="1">
    <citation type="submission" date="2018-11" db="EMBL/GenBank/DDBJ databases">
        <title>Genome assembly of Steccherinum ochraceum LE-BIN_3174, the white-rot fungus of the Steccherinaceae family (The Residual Polyporoid clade, Polyporales, Basidiomycota).</title>
        <authorList>
            <person name="Fedorova T.V."/>
            <person name="Glazunova O.A."/>
            <person name="Landesman E.O."/>
            <person name="Moiseenko K.V."/>
            <person name="Psurtseva N.V."/>
            <person name="Savinova O.S."/>
            <person name="Shakhova N.V."/>
            <person name="Tyazhelova T.V."/>
            <person name="Vasina D.V."/>
        </authorList>
    </citation>
    <scope>NUCLEOTIDE SEQUENCE [LARGE SCALE GENOMIC DNA]</scope>
    <source>
        <strain evidence="5 6">LE-BIN_3174</strain>
    </source>
</reference>
<evidence type="ECO:0000256" key="3">
    <source>
        <dbReference type="ARBA" id="ARBA00022691"/>
    </source>
</evidence>